<name>A0A4P8XJZ6_9BACL</name>
<sequence>MWLDITLYEGVIHNMKKKAIICGFLFILLFAGAAWMHEQLSLPAHRESEDPDYTITSFPRSESFQDHDVPFQPREYIRIIQKP</sequence>
<dbReference type="Proteomes" id="UP000300879">
    <property type="component" value="Chromosome"/>
</dbReference>
<keyword evidence="3" id="KW-1185">Reference proteome</keyword>
<dbReference type="KEGG" id="palo:E6C60_2280"/>
<keyword evidence="1" id="KW-0472">Membrane</keyword>
<dbReference type="EMBL" id="CP040396">
    <property type="protein sequence ID" value="QCT02992.1"/>
    <property type="molecule type" value="Genomic_DNA"/>
</dbReference>
<organism evidence="2 3">
    <name type="scientific">Paenibacillus algicola</name>
    <dbReference type="NCBI Taxonomy" id="2565926"/>
    <lineage>
        <taxon>Bacteria</taxon>
        <taxon>Bacillati</taxon>
        <taxon>Bacillota</taxon>
        <taxon>Bacilli</taxon>
        <taxon>Bacillales</taxon>
        <taxon>Paenibacillaceae</taxon>
        <taxon>Paenibacillus</taxon>
    </lineage>
</organism>
<evidence type="ECO:0000256" key="1">
    <source>
        <dbReference type="SAM" id="Phobius"/>
    </source>
</evidence>
<gene>
    <name evidence="2" type="ORF">E6C60_2280</name>
</gene>
<keyword evidence="1" id="KW-1133">Transmembrane helix</keyword>
<keyword evidence="1" id="KW-0812">Transmembrane</keyword>
<proteinExistence type="predicted"/>
<reference evidence="2 3" key="1">
    <citation type="submission" date="2019-05" db="EMBL/GenBank/DDBJ databases">
        <authorList>
            <person name="Chen C."/>
        </authorList>
    </citation>
    <scope>NUCLEOTIDE SEQUENCE [LARGE SCALE GENOMIC DNA]</scope>
    <source>
        <strain evidence="2 3">HB172198</strain>
    </source>
</reference>
<protein>
    <submittedName>
        <fullName evidence="2">Uncharacterized protein</fullName>
    </submittedName>
</protein>
<accession>A0A4P8XJZ6</accession>
<dbReference type="AlphaFoldDB" id="A0A4P8XJZ6"/>
<feature type="transmembrane region" description="Helical" evidence="1">
    <location>
        <begin position="20"/>
        <end position="37"/>
    </location>
</feature>
<evidence type="ECO:0000313" key="2">
    <source>
        <dbReference type="EMBL" id="QCT02992.1"/>
    </source>
</evidence>
<evidence type="ECO:0000313" key="3">
    <source>
        <dbReference type="Proteomes" id="UP000300879"/>
    </source>
</evidence>